<sequence>MQAATTRGLAHTAGPTHKHRCPMVPCGCAGPGTGARRRPVRRHVRRRRARWAGAIGEAAVLFAVSSPACRASGSLSRHVELVPALAPPRLRVVLRGDQHARRHGDVHRVAGAAAAALGRAPRRVRPRTTRQQPPASVNQLLSHQLVTGMGSCCVCCHPPEI</sequence>
<evidence type="ECO:0000313" key="1">
    <source>
        <dbReference type="EMBL" id="JAE05435.1"/>
    </source>
</evidence>
<dbReference type="EMBL" id="GBRH01192461">
    <property type="protein sequence ID" value="JAE05435.1"/>
    <property type="molecule type" value="Transcribed_RNA"/>
</dbReference>
<name>A0A0A9EXC6_ARUDO</name>
<dbReference type="AlphaFoldDB" id="A0A0A9EXC6"/>
<reference evidence="1" key="1">
    <citation type="submission" date="2014-09" db="EMBL/GenBank/DDBJ databases">
        <authorList>
            <person name="Magalhaes I.L.F."/>
            <person name="Oliveira U."/>
            <person name="Santos F.R."/>
            <person name="Vidigal T.H.D.A."/>
            <person name="Brescovit A.D."/>
            <person name="Santos A.J."/>
        </authorList>
    </citation>
    <scope>NUCLEOTIDE SEQUENCE</scope>
    <source>
        <tissue evidence="1">Shoot tissue taken approximately 20 cm above the soil surface</tissue>
    </source>
</reference>
<accession>A0A0A9EXC6</accession>
<reference evidence="1" key="2">
    <citation type="journal article" date="2015" name="Data Brief">
        <title>Shoot transcriptome of the giant reed, Arundo donax.</title>
        <authorList>
            <person name="Barrero R.A."/>
            <person name="Guerrero F.D."/>
            <person name="Moolhuijzen P."/>
            <person name="Goolsby J.A."/>
            <person name="Tidwell J."/>
            <person name="Bellgard S.E."/>
            <person name="Bellgard M.I."/>
        </authorList>
    </citation>
    <scope>NUCLEOTIDE SEQUENCE</scope>
    <source>
        <tissue evidence="1">Shoot tissue taken approximately 20 cm above the soil surface</tissue>
    </source>
</reference>
<proteinExistence type="predicted"/>
<protein>
    <submittedName>
        <fullName evidence="1">Uncharacterized protein</fullName>
    </submittedName>
</protein>
<organism evidence="1">
    <name type="scientific">Arundo donax</name>
    <name type="common">Giant reed</name>
    <name type="synonym">Donax arundinaceus</name>
    <dbReference type="NCBI Taxonomy" id="35708"/>
    <lineage>
        <taxon>Eukaryota</taxon>
        <taxon>Viridiplantae</taxon>
        <taxon>Streptophyta</taxon>
        <taxon>Embryophyta</taxon>
        <taxon>Tracheophyta</taxon>
        <taxon>Spermatophyta</taxon>
        <taxon>Magnoliopsida</taxon>
        <taxon>Liliopsida</taxon>
        <taxon>Poales</taxon>
        <taxon>Poaceae</taxon>
        <taxon>PACMAD clade</taxon>
        <taxon>Arundinoideae</taxon>
        <taxon>Arundineae</taxon>
        <taxon>Arundo</taxon>
    </lineage>
</organism>